<organism evidence="4 5">
    <name type="scientific">Bifidobacterium commune</name>
    <dbReference type="NCBI Taxonomy" id="1505727"/>
    <lineage>
        <taxon>Bacteria</taxon>
        <taxon>Bacillati</taxon>
        <taxon>Actinomycetota</taxon>
        <taxon>Actinomycetes</taxon>
        <taxon>Bifidobacteriales</taxon>
        <taxon>Bifidobacteriaceae</taxon>
        <taxon>Bifidobacterium</taxon>
    </lineage>
</organism>
<reference evidence="5" key="1">
    <citation type="submission" date="2016-08" db="EMBL/GenBank/DDBJ databases">
        <authorList>
            <person name="Varghese N."/>
            <person name="Submissions Spin"/>
        </authorList>
    </citation>
    <scope>NUCLEOTIDE SEQUENCE [LARGE SCALE GENOMIC DNA]</scope>
    <source>
        <strain evidence="5">R-52791</strain>
    </source>
</reference>
<feature type="transmembrane region" description="Helical" evidence="3">
    <location>
        <begin position="255"/>
        <end position="276"/>
    </location>
</feature>
<feature type="transmembrane region" description="Helical" evidence="3">
    <location>
        <begin position="388"/>
        <end position="410"/>
    </location>
</feature>
<dbReference type="GO" id="GO:0005886">
    <property type="term" value="C:plasma membrane"/>
    <property type="evidence" value="ECO:0007669"/>
    <property type="project" value="TreeGrafter"/>
</dbReference>
<proteinExistence type="predicted"/>
<feature type="transmembrane region" description="Helical" evidence="3">
    <location>
        <begin position="430"/>
        <end position="452"/>
    </location>
</feature>
<evidence type="ECO:0000256" key="1">
    <source>
        <dbReference type="ARBA" id="ARBA00022448"/>
    </source>
</evidence>
<dbReference type="AlphaFoldDB" id="A0A1C4H4W0"/>
<name>A0A1C4H4W0_9BIFI</name>
<feature type="transmembrane region" description="Helical" evidence="3">
    <location>
        <begin position="163"/>
        <end position="183"/>
    </location>
</feature>
<dbReference type="RefSeq" id="WP_091847760.1">
    <property type="nucleotide sequence ID" value="NZ_FMBL01000002.1"/>
</dbReference>
<feature type="transmembrane region" description="Helical" evidence="3">
    <location>
        <begin position="198"/>
        <end position="220"/>
    </location>
</feature>
<dbReference type="PANTHER" id="PTHR11328">
    <property type="entry name" value="MAJOR FACILITATOR SUPERFAMILY DOMAIN-CONTAINING PROTEIN"/>
    <property type="match status" value="1"/>
</dbReference>
<evidence type="ECO:0000256" key="2">
    <source>
        <dbReference type="ARBA" id="ARBA00022847"/>
    </source>
</evidence>
<dbReference type="Gene3D" id="1.20.1250.20">
    <property type="entry name" value="MFS general substrate transporter like domains"/>
    <property type="match status" value="2"/>
</dbReference>
<accession>A0A1C4H4W0</accession>
<feature type="transmembrane region" description="Helical" evidence="3">
    <location>
        <begin position="316"/>
        <end position="336"/>
    </location>
</feature>
<dbReference type="OrthoDB" id="181905at2"/>
<dbReference type="SUPFAM" id="SSF103473">
    <property type="entry name" value="MFS general substrate transporter"/>
    <property type="match status" value="1"/>
</dbReference>
<dbReference type="STRING" id="1505727.GA0061077_0897"/>
<feature type="transmembrane region" description="Helical" evidence="3">
    <location>
        <begin position="288"/>
        <end position="307"/>
    </location>
</feature>
<dbReference type="NCBIfam" id="TIGR00792">
    <property type="entry name" value="gph"/>
    <property type="match status" value="1"/>
</dbReference>
<feature type="transmembrane region" description="Helical" evidence="3">
    <location>
        <begin position="116"/>
        <end position="143"/>
    </location>
</feature>
<evidence type="ECO:0000313" key="4">
    <source>
        <dbReference type="EMBL" id="SCC79946.1"/>
    </source>
</evidence>
<dbReference type="Proteomes" id="UP000242610">
    <property type="component" value="Unassembled WGS sequence"/>
</dbReference>
<dbReference type="GO" id="GO:0015293">
    <property type="term" value="F:symporter activity"/>
    <property type="evidence" value="ECO:0007669"/>
    <property type="project" value="UniProtKB-KW"/>
</dbReference>
<dbReference type="EMBL" id="FMBL01000002">
    <property type="protein sequence ID" value="SCC79946.1"/>
    <property type="molecule type" value="Genomic_DNA"/>
</dbReference>
<dbReference type="InterPro" id="IPR001927">
    <property type="entry name" value="Na/Gal_symport"/>
</dbReference>
<dbReference type="CDD" id="cd17332">
    <property type="entry name" value="MFS_MelB_like"/>
    <property type="match status" value="1"/>
</dbReference>
<feature type="transmembrane region" description="Helical" evidence="3">
    <location>
        <begin position="48"/>
        <end position="67"/>
    </location>
</feature>
<keyword evidence="3" id="KW-0472">Membrane</keyword>
<evidence type="ECO:0000256" key="3">
    <source>
        <dbReference type="SAM" id="Phobius"/>
    </source>
</evidence>
<feature type="transmembrane region" description="Helical" evidence="3">
    <location>
        <begin position="88"/>
        <end position="110"/>
    </location>
</feature>
<keyword evidence="3" id="KW-1133">Transmembrane helix</keyword>
<keyword evidence="3" id="KW-0812">Transmembrane</keyword>
<keyword evidence="1" id="KW-0813">Transport</keyword>
<gene>
    <name evidence="4" type="ORF">GA0061077_0897</name>
</gene>
<dbReference type="GO" id="GO:0008643">
    <property type="term" value="P:carbohydrate transport"/>
    <property type="evidence" value="ECO:0007669"/>
    <property type="project" value="InterPro"/>
</dbReference>
<dbReference type="Pfam" id="PF13347">
    <property type="entry name" value="MFS_2"/>
    <property type="match status" value="1"/>
</dbReference>
<feature type="transmembrane region" description="Helical" evidence="3">
    <location>
        <begin position="7"/>
        <end position="28"/>
    </location>
</feature>
<dbReference type="InterPro" id="IPR036259">
    <property type="entry name" value="MFS_trans_sf"/>
</dbReference>
<keyword evidence="2" id="KW-0769">Symport</keyword>
<dbReference type="InterPro" id="IPR039672">
    <property type="entry name" value="MFS_2"/>
</dbReference>
<protein>
    <submittedName>
        <fullName evidence="4">Lactose/raffinose/galactose permease</fullName>
    </submittedName>
</protein>
<dbReference type="PANTHER" id="PTHR11328:SF36">
    <property type="entry name" value="MELIBIOSE PERMEASE"/>
    <property type="match status" value="1"/>
</dbReference>
<sequence>MSKLKQSVTYAFGAFGHDAFYAALTTYFITFVTSQLLETPDGSQVNTWLIGMVTTLVVTIRIVEIFFDPFLGALVDNTHTKWGKFKPWIMGGAIVSSISLVLIFSNFFGLTVSHPMIYLVLFVIVFVIADFSYSVLDVAFWGLLPSLSLDSDSRASISSIARFGSTLGGTGVAVILVPLNIWFSHTFAHTQGTEQTRAGWLGFAAVIAALSLIGALLTCWGTQEGEDAIRDNTQKTSFRDIFSIIGKNDQLMWTALAYLLFAFGFSTTNSMIIYYFRYVLGKPESYSLVGAVEAVLGIIAVICFPALQRLVSRKRVYLYSVIVELVGYVLFIFAGHNVVMTLVATALCYVAQPLVFLVVLNTISDCVEYGQLKMGTRNESVTLTVRPLIDKLAGSFSTAIVSFAAVTAGMTGSATAADISGSGVAQFKGFMLYMPLVLIAISAVIFAVKVTLTEDKHNQIVKELTDKFDSDSEQIAATAAPTPQA</sequence>
<evidence type="ECO:0000313" key="5">
    <source>
        <dbReference type="Proteomes" id="UP000242610"/>
    </source>
</evidence>
<dbReference type="GO" id="GO:0006814">
    <property type="term" value="P:sodium ion transport"/>
    <property type="evidence" value="ECO:0007669"/>
    <property type="project" value="InterPro"/>
</dbReference>
<keyword evidence="5" id="KW-1185">Reference proteome</keyword>